<reference evidence="4 5" key="1">
    <citation type="submission" date="2015-11" db="EMBL/GenBank/DDBJ databases">
        <title>Genome sequences of Lysobacter enzymogenes strain C3 and Lysobacter antibioticus ATCC 29479.</title>
        <authorList>
            <person name="Kobayashi D.Y."/>
        </authorList>
    </citation>
    <scope>NUCLEOTIDE SEQUENCE [LARGE SCALE GENOMIC DNA]</scope>
    <source>
        <strain evidence="4 5">C3</strain>
    </source>
</reference>
<organism evidence="4 5">
    <name type="scientific">Lysobacter enzymogenes</name>
    <dbReference type="NCBI Taxonomy" id="69"/>
    <lineage>
        <taxon>Bacteria</taxon>
        <taxon>Pseudomonadati</taxon>
        <taxon>Pseudomonadota</taxon>
        <taxon>Gammaproteobacteria</taxon>
        <taxon>Lysobacterales</taxon>
        <taxon>Lysobacteraceae</taxon>
        <taxon>Lysobacter</taxon>
    </lineage>
</organism>
<evidence type="ECO:0000256" key="1">
    <source>
        <dbReference type="ARBA" id="ARBA00006484"/>
    </source>
</evidence>
<comment type="similarity">
    <text evidence="1">Belongs to the short-chain dehydrogenases/reductases (SDR) family.</text>
</comment>
<keyword evidence="2" id="KW-0560">Oxidoreductase</keyword>
<name>A0A0S2DB54_LYSEN</name>
<dbReference type="STRING" id="69.GLE_0389"/>
<proteinExistence type="inferred from homology"/>
<dbReference type="PATRIC" id="fig|69.6.peg.386"/>
<dbReference type="KEGG" id="lez:GLE_0389"/>
<dbReference type="InterPro" id="IPR002347">
    <property type="entry name" value="SDR_fam"/>
</dbReference>
<dbReference type="Gene3D" id="3.40.50.720">
    <property type="entry name" value="NAD(P)-binding Rossmann-like Domain"/>
    <property type="match status" value="1"/>
</dbReference>
<dbReference type="PANTHER" id="PTHR48107">
    <property type="entry name" value="NADPH-DEPENDENT ALDEHYDE REDUCTASE-LIKE PROTEIN, CHLOROPLASTIC-RELATED"/>
    <property type="match status" value="1"/>
</dbReference>
<dbReference type="InterPro" id="IPR036291">
    <property type="entry name" value="NAD(P)-bd_dom_sf"/>
</dbReference>
<dbReference type="PROSITE" id="PS00061">
    <property type="entry name" value="ADH_SHORT"/>
    <property type="match status" value="1"/>
</dbReference>
<feature type="compositionally biased region" description="Basic and acidic residues" evidence="3">
    <location>
        <begin position="104"/>
        <end position="121"/>
    </location>
</feature>
<dbReference type="EMBL" id="CP013140">
    <property type="protein sequence ID" value="ALN55747.1"/>
    <property type="molecule type" value="Genomic_DNA"/>
</dbReference>
<feature type="compositionally biased region" description="Polar residues" evidence="3">
    <location>
        <begin position="91"/>
        <end position="101"/>
    </location>
</feature>
<dbReference type="InterPro" id="IPR020904">
    <property type="entry name" value="Sc_DH/Rdtase_CS"/>
</dbReference>
<dbReference type="GO" id="GO:0016614">
    <property type="term" value="F:oxidoreductase activity, acting on CH-OH group of donors"/>
    <property type="evidence" value="ECO:0007669"/>
    <property type="project" value="UniProtKB-ARBA"/>
</dbReference>
<dbReference type="Pfam" id="PF13561">
    <property type="entry name" value="adh_short_C2"/>
    <property type="match status" value="1"/>
</dbReference>
<dbReference type="SUPFAM" id="SSF51735">
    <property type="entry name" value="NAD(P)-binding Rossmann-fold domains"/>
    <property type="match status" value="1"/>
</dbReference>
<evidence type="ECO:0000256" key="2">
    <source>
        <dbReference type="ARBA" id="ARBA00023002"/>
    </source>
</evidence>
<dbReference type="PRINTS" id="PR00080">
    <property type="entry name" value="SDRFAMILY"/>
</dbReference>
<gene>
    <name evidence="4" type="ORF">GLE_0389</name>
</gene>
<evidence type="ECO:0000313" key="5">
    <source>
        <dbReference type="Proteomes" id="UP000061569"/>
    </source>
</evidence>
<dbReference type="PANTHER" id="PTHR48107:SF16">
    <property type="entry name" value="NADPH-DEPENDENT ALDEHYDE REDUCTASE 1, CHLOROPLASTIC"/>
    <property type="match status" value="1"/>
</dbReference>
<sequence>MSTISRAIWGGATFVIGHRFRDGSGVGESKLLEKLPPDRLARREEWGDGAGFTRSEEVRRYFRCPVHWEQSTMAKKPTRSKGGASDHLVQASATSQRQQAIQADVERKDARKAASSGKREPVQAGPRQHPENPLPKQHQSKPGHEHLLKPAPEFLARDYRGSGKLDGKVALVTGGDSGIGRAVAVLYAREGADVAIVYLSEHQDAHDTRACIEDEGRRSLAISGDVRDSRFCADAVAQVVDAFGRLDILVNNAAFQEHSDTLEDLSEAHLQETLQTNIAGYFYMARAALAHLPRGGAIINTGSETGLFGNARLLDYSATKGAIHAFTKSLASQLLPRGIRVNAVAPGPVWTPLNPADRSAEEIAKFGRDSDMGRPAQPEEISPAYVFLASAVMSSYINGVVLPVMGGPHG</sequence>
<feature type="region of interest" description="Disordered" evidence="3">
    <location>
        <begin position="71"/>
        <end position="146"/>
    </location>
</feature>
<accession>A0A0S2DB54</accession>
<evidence type="ECO:0000256" key="3">
    <source>
        <dbReference type="SAM" id="MobiDB-lite"/>
    </source>
</evidence>
<dbReference type="NCBIfam" id="NF005214">
    <property type="entry name" value="PRK06701.1"/>
    <property type="match status" value="1"/>
</dbReference>
<protein>
    <submittedName>
        <fullName evidence="4">Oxidoreductase, short chain dehydrogenase/reductase family</fullName>
    </submittedName>
</protein>
<dbReference type="AlphaFoldDB" id="A0A0S2DB54"/>
<dbReference type="Proteomes" id="UP000061569">
    <property type="component" value="Chromosome"/>
</dbReference>
<dbReference type="FunFam" id="3.40.50.720:FF:000084">
    <property type="entry name" value="Short-chain dehydrogenase reductase"/>
    <property type="match status" value="1"/>
</dbReference>
<dbReference type="PRINTS" id="PR00081">
    <property type="entry name" value="GDHRDH"/>
</dbReference>
<evidence type="ECO:0000313" key="4">
    <source>
        <dbReference type="EMBL" id="ALN55747.1"/>
    </source>
</evidence>